<dbReference type="AlphaFoldDB" id="A0A833PG24"/>
<comment type="caution">
    <text evidence="1">The sequence shown here is derived from an EMBL/GenBank/DDBJ whole genome shotgun (WGS) entry which is preliminary data.</text>
</comment>
<sequence length="84" mass="9187">MTEQKVKTCPFCTMHEEDGEGCIYPYYGLAPHIHTKPIGGTEFLNTPYPSNFSHDADGVGIYTHCLYCGGDGTVEGVVLEKEEG</sequence>
<evidence type="ECO:0000313" key="1">
    <source>
        <dbReference type="EMBL" id="KAF1025024.1"/>
    </source>
</evidence>
<gene>
    <name evidence="1" type="ORF">GAK29_02193</name>
</gene>
<proteinExistence type="predicted"/>
<evidence type="ECO:0000313" key="2">
    <source>
        <dbReference type="Proteomes" id="UP000490535"/>
    </source>
</evidence>
<reference evidence="2" key="1">
    <citation type="journal article" date="2020" name="MBio">
        <title>Horizontal gene transfer to a defensive symbiont with a reduced genome amongst a multipartite beetle microbiome.</title>
        <authorList>
            <person name="Waterworth S.C."/>
            <person name="Florez L.V."/>
            <person name="Rees E.R."/>
            <person name="Hertweck C."/>
            <person name="Kaltenpoth M."/>
            <person name="Kwan J.C."/>
        </authorList>
    </citation>
    <scope>NUCLEOTIDE SEQUENCE [LARGE SCALE GENOMIC DNA]</scope>
</reference>
<name>A0A833PG24_ACIBZ</name>
<protein>
    <submittedName>
        <fullName evidence="1">Uncharacterized protein</fullName>
    </submittedName>
</protein>
<dbReference type="EMBL" id="WNDP01000048">
    <property type="protein sequence ID" value="KAF1025024.1"/>
    <property type="molecule type" value="Genomic_DNA"/>
</dbReference>
<accession>A0A833PG24</accession>
<dbReference type="Proteomes" id="UP000490535">
    <property type="component" value="Unassembled WGS sequence"/>
</dbReference>
<organism evidence="1 2">
    <name type="scientific">Acinetobacter bereziniae</name>
    <name type="common">Acinetobacter genomosp. 10</name>
    <dbReference type="NCBI Taxonomy" id="106648"/>
    <lineage>
        <taxon>Bacteria</taxon>
        <taxon>Pseudomonadati</taxon>
        <taxon>Pseudomonadota</taxon>
        <taxon>Gammaproteobacteria</taxon>
        <taxon>Moraxellales</taxon>
        <taxon>Moraxellaceae</taxon>
        <taxon>Acinetobacter</taxon>
    </lineage>
</organism>